<dbReference type="EMBL" id="NMUH01002001">
    <property type="protein sequence ID" value="MQL97092.1"/>
    <property type="molecule type" value="Genomic_DNA"/>
</dbReference>
<dbReference type="Pfam" id="PF21365">
    <property type="entry name" value="Glyco_hydro_31_3rd"/>
    <property type="match status" value="1"/>
</dbReference>
<feature type="domain" description="Rhodanese" evidence="10">
    <location>
        <begin position="346"/>
        <end position="371"/>
    </location>
</feature>
<dbReference type="InterPro" id="IPR000322">
    <property type="entry name" value="Glyco_hydro_31_TIM"/>
</dbReference>
<dbReference type="InterPro" id="IPR025887">
    <property type="entry name" value="Glyco_hydro_31_N_dom"/>
</dbReference>
<comment type="caution">
    <text evidence="11">The sequence shown here is derived from an EMBL/GenBank/DDBJ whole genome shotgun (WGS) entry which is preliminary data.</text>
</comment>
<keyword evidence="7 9" id="KW-0326">Glycosidase</keyword>
<reference evidence="11" key="1">
    <citation type="submission" date="2017-07" db="EMBL/GenBank/DDBJ databases">
        <title>Taro Niue Genome Assembly and Annotation.</title>
        <authorList>
            <person name="Atibalentja N."/>
            <person name="Keating K."/>
            <person name="Fields C.J."/>
        </authorList>
    </citation>
    <scope>NUCLEOTIDE SEQUENCE</scope>
    <source>
        <strain evidence="11">Niue_2</strain>
        <tissue evidence="11">Leaf</tissue>
    </source>
</reference>
<dbReference type="PROSITE" id="PS00707">
    <property type="entry name" value="GLYCOSYL_HYDROL_F31_2"/>
    <property type="match status" value="1"/>
</dbReference>
<dbReference type="FunFam" id="3.20.20.80:FF:000016">
    <property type="entry name" value="Maltase-glucoamylase, intestinal"/>
    <property type="match status" value="1"/>
</dbReference>
<dbReference type="InterPro" id="IPR013780">
    <property type="entry name" value="Glyco_hydro_b"/>
</dbReference>
<dbReference type="PROSITE" id="PS50206">
    <property type="entry name" value="RHODANESE_3"/>
    <property type="match status" value="1"/>
</dbReference>
<dbReference type="InterPro" id="IPR048395">
    <property type="entry name" value="Glyco_hydro_31_C"/>
</dbReference>
<feature type="non-terminal residue" evidence="11">
    <location>
        <position position="1"/>
    </location>
</feature>
<dbReference type="AlphaFoldDB" id="A0A843VEN3"/>
<evidence type="ECO:0000259" key="10">
    <source>
        <dbReference type="PROSITE" id="PS50206"/>
    </source>
</evidence>
<dbReference type="Pfam" id="PF13802">
    <property type="entry name" value="Gal_mutarotas_2"/>
    <property type="match status" value="1"/>
</dbReference>
<dbReference type="Proteomes" id="UP000652761">
    <property type="component" value="Unassembled WGS sequence"/>
</dbReference>
<dbReference type="InterPro" id="IPR030459">
    <property type="entry name" value="Glyco_hydro_31_CS"/>
</dbReference>
<dbReference type="InterPro" id="IPR017853">
    <property type="entry name" value="GH"/>
</dbReference>
<accession>A0A843VEN3</accession>
<keyword evidence="4" id="KW-0732">Signal</keyword>
<dbReference type="PANTHER" id="PTHR22762:SF133">
    <property type="entry name" value="P-TYPE DOMAIN-CONTAINING PROTEIN"/>
    <property type="match status" value="1"/>
</dbReference>
<dbReference type="GO" id="GO:0005975">
    <property type="term" value="P:carbohydrate metabolic process"/>
    <property type="evidence" value="ECO:0007669"/>
    <property type="project" value="InterPro"/>
</dbReference>
<gene>
    <name evidence="11" type="ORF">Taro_029774</name>
</gene>
<evidence type="ECO:0000313" key="12">
    <source>
        <dbReference type="Proteomes" id="UP000652761"/>
    </source>
</evidence>
<dbReference type="InterPro" id="IPR001763">
    <property type="entry name" value="Rhodanese-like_dom"/>
</dbReference>
<dbReference type="Gene3D" id="3.20.20.80">
    <property type="entry name" value="Glycosidases"/>
    <property type="match status" value="1"/>
</dbReference>
<dbReference type="Gene3D" id="2.60.40.1180">
    <property type="entry name" value="Golgi alpha-mannosidase II"/>
    <property type="match status" value="2"/>
</dbReference>
<dbReference type="PANTHER" id="PTHR22762">
    <property type="entry name" value="ALPHA-GLUCOSIDASE"/>
    <property type="match status" value="1"/>
</dbReference>
<evidence type="ECO:0000256" key="4">
    <source>
        <dbReference type="ARBA" id="ARBA00022729"/>
    </source>
</evidence>
<dbReference type="CDD" id="cd06602">
    <property type="entry name" value="GH31_MGAM_SI_GAA"/>
    <property type="match status" value="1"/>
</dbReference>
<proteinExistence type="inferred from homology"/>
<organism evidence="11 12">
    <name type="scientific">Colocasia esculenta</name>
    <name type="common">Wild taro</name>
    <name type="synonym">Arum esculentum</name>
    <dbReference type="NCBI Taxonomy" id="4460"/>
    <lineage>
        <taxon>Eukaryota</taxon>
        <taxon>Viridiplantae</taxon>
        <taxon>Streptophyta</taxon>
        <taxon>Embryophyta</taxon>
        <taxon>Tracheophyta</taxon>
        <taxon>Spermatophyta</taxon>
        <taxon>Magnoliopsida</taxon>
        <taxon>Liliopsida</taxon>
        <taxon>Araceae</taxon>
        <taxon>Aroideae</taxon>
        <taxon>Colocasieae</taxon>
        <taxon>Colocasia</taxon>
    </lineage>
</organism>
<comment type="similarity">
    <text evidence="2 9">Belongs to the glycosyl hydrolase 31 family.</text>
</comment>
<dbReference type="GO" id="GO:0030246">
    <property type="term" value="F:carbohydrate binding"/>
    <property type="evidence" value="ECO:0007669"/>
    <property type="project" value="InterPro"/>
</dbReference>
<dbReference type="FunFam" id="2.60.40.1180:FF:000044">
    <property type="entry name" value="Alpha-glucosidase 1"/>
    <property type="match status" value="1"/>
</dbReference>
<dbReference type="SUPFAM" id="SSF51011">
    <property type="entry name" value="Glycosyl hydrolase domain"/>
    <property type="match status" value="1"/>
</dbReference>
<evidence type="ECO:0000256" key="9">
    <source>
        <dbReference type="RuleBase" id="RU361185"/>
    </source>
</evidence>
<name>A0A843VEN3_COLES</name>
<dbReference type="InterPro" id="IPR030458">
    <property type="entry name" value="Glyco_hydro_31_AS"/>
</dbReference>
<dbReference type="CDD" id="cd14752">
    <property type="entry name" value="GH31_N"/>
    <property type="match status" value="1"/>
</dbReference>
<dbReference type="SUPFAM" id="SSF74650">
    <property type="entry name" value="Galactose mutarotase-like"/>
    <property type="match status" value="1"/>
</dbReference>
<dbReference type="InterPro" id="IPR011013">
    <property type="entry name" value="Gal_mutarotase_sf_dom"/>
</dbReference>
<keyword evidence="12" id="KW-1185">Reference proteome</keyword>
<dbReference type="Gene3D" id="2.60.40.1760">
    <property type="entry name" value="glycosyl hydrolase (family 31)"/>
    <property type="match status" value="1"/>
</dbReference>
<evidence type="ECO:0000256" key="6">
    <source>
        <dbReference type="ARBA" id="ARBA00023180"/>
    </source>
</evidence>
<dbReference type="Pfam" id="PF01055">
    <property type="entry name" value="Glyco_hydro_31_2nd"/>
    <property type="match status" value="1"/>
</dbReference>
<evidence type="ECO:0000256" key="3">
    <source>
        <dbReference type="ARBA" id="ARBA00012741"/>
    </source>
</evidence>
<evidence type="ECO:0000256" key="7">
    <source>
        <dbReference type="ARBA" id="ARBA00023295"/>
    </source>
</evidence>
<evidence type="ECO:0000256" key="5">
    <source>
        <dbReference type="ARBA" id="ARBA00022801"/>
    </source>
</evidence>
<dbReference type="PROSITE" id="PS00129">
    <property type="entry name" value="GLYCOSYL_HYDROL_F31_1"/>
    <property type="match status" value="1"/>
</dbReference>
<evidence type="ECO:0000313" key="11">
    <source>
        <dbReference type="EMBL" id="MQL97092.1"/>
    </source>
</evidence>
<dbReference type="GO" id="GO:0090599">
    <property type="term" value="F:alpha-glucosidase activity"/>
    <property type="evidence" value="ECO:0007669"/>
    <property type="project" value="UniProtKB-ARBA"/>
</dbReference>
<evidence type="ECO:0000256" key="2">
    <source>
        <dbReference type="ARBA" id="ARBA00007806"/>
    </source>
</evidence>
<sequence>LVSASLPEYQTRRGMARPAMAAPVLLHLLHRTLLVFFYLFLLPSALAAAAAAAAAAAEAGDDVVGYGYRVSTVNADIAGRSLSADLLLIQSSTVYGPDVQNLRFTASFETGDRLRVRITDAEHRRWEVPEDVIPRQRAPSDRFMQEENQQQPPPPPASQDENVLAVPGSDLVLTLHGSPRFGFTVAHRSDGDILFDTLGAGGPGIVFKDNYLELSSSLPVDRASLYGLGEHTKRSLRLAHNDTLTLWNADIGSSNPDLNLYGSHPFYMDVRSAPAPGRTHGVLLLNSNGMDVVYAGSSITYKVIGGILDLYFFAGPTPTAVMDQYTELIGRPAPMPYWSFGFHQCRYGYKNVSDLEGVVAGYAAARIPLEVMWTDIDYMDAYKDFTLDPVNFPPAMMRAFVDRLHSNGQKYVIILDPGISVNETYLTYQRGIEAGIFIKRGGVWYLGEVWPGKVYFPDFMNPAAATFWANEIAIFHQTLPFDGLWIDMNEISNFITSDPFPSSNLDTPPYSINNAGSRRPINSKTVPATALHFGNRTEYDVHNLYGLMEAKATQAAMAAVRARRPFVLSRSTFVGSGAHTAHWTGDNAATWDDLAYSIPSVLNSGLFGIPMVGADICGFSRDTNEELCSRWIQLGAFYPFSRDHSDKNSIRQELYLWDSVARSARSALGLRYRLLPYIYTAMHEAHTRGTPIARPLFFSFPEDPRTHGISTQFLLGRAVMVSPVLRPGATSVDAYLPAGSWFSLFNYTQSAASPAAGATVTLPAPADAINVHVHGGSVVAMQSPGMTTEEVRRTGFELVVALAGEGGNATGEVFVDDGEGMEMGGEDGVWSLARFSGGAGPGGNGGQQVTVRSEVERGEYAMEQRLVVEKVVFLGYRVQAVRKPSVYLNRRKVVVAGPGRRGPKVGIQRAGEVFDVVEVGGLRIPLGRGFELAVHFE</sequence>
<dbReference type="SUPFAM" id="SSF51445">
    <property type="entry name" value="(Trans)glycosidases"/>
    <property type="match status" value="1"/>
</dbReference>
<protein>
    <recommendedName>
        <fullName evidence="3">alpha-glucosidase</fullName>
        <ecNumber evidence="3">3.2.1.20</ecNumber>
    </recommendedName>
    <alternativeName>
        <fullName evidence="8">Maltase</fullName>
    </alternativeName>
</protein>
<comment type="catalytic activity">
    <reaction evidence="1">
        <text>Hydrolysis of terminal, non-reducing (1-&gt;4)-linked alpha-D-glucose residues with release of alpha-D-glucose.</text>
        <dbReference type="EC" id="3.2.1.20"/>
    </reaction>
</comment>
<evidence type="ECO:0000256" key="1">
    <source>
        <dbReference type="ARBA" id="ARBA00001657"/>
    </source>
</evidence>
<keyword evidence="5 9" id="KW-0378">Hydrolase</keyword>
<dbReference type="OrthoDB" id="5839090at2759"/>
<dbReference type="EC" id="3.2.1.20" evidence="3"/>
<keyword evidence="6" id="KW-0325">Glycoprotein</keyword>
<evidence type="ECO:0000256" key="8">
    <source>
        <dbReference type="ARBA" id="ARBA00041343"/>
    </source>
</evidence>